<proteinExistence type="predicted"/>
<feature type="transmembrane region" description="Helical" evidence="1">
    <location>
        <begin position="106"/>
        <end position="126"/>
    </location>
</feature>
<dbReference type="InterPro" id="IPR000326">
    <property type="entry name" value="PAP2/HPO"/>
</dbReference>
<dbReference type="Proteomes" id="UP000426246">
    <property type="component" value="Chromosome"/>
</dbReference>
<dbReference type="Gene3D" id="1.20.144.10">
    <property type="entry name" value="Phosphatidic acid phosphatase type 2/haloperoxidase"/>
    <property type="match status" value="1"/>
</dbReference>
<dbReference type="KEGG" id="ppsc:EHS13_11260"/>
<dbReference type="CDD" id="cd03386">
    <property type="entry name" value="PAP2_Aur1_like"/>
    <property type="match status" value="1"/>
</dbReference>
<dbReference type="GO" id="GO:0016020">
    <property type="term" value="C:membrane"/>
    <property type="evidence" value="ECO:0007669"/>
    <property type="project" value="UniProtKB-SubCell"/>
</dbReference>
<feature type="domain" description="Phosphatidic acid phosphatase type 2/haloperoxidase" evidence="2">
    <location>
        <begin position="164"/>
        <end position="259"/>
    </location>
</feature>
<dbReference type="EMBL" id="CP034235">
    <property type="protein sequence ID" value="QGQ95420.1"/>
    <property type="molecule type" value="Genomic_DNA"/>
</dbReference>
<accession>A0A6B8RGW7</accession>
<evidence type="ECO:0000259" key="2">
    <source>
        <dbReference type="Pfam" id="PF01569"/>
    </source>
</evidence>
<dbReference type="RefSeq" id="WP_155700457.1">
    <property type="nucleotide sequence ID" value="NZ_CP034235.1"/>
</dbReference>
<organism evidence="3 4">
    <name type="scientific">Paenibacillus psychroresistens</name>
    <dbReference type="NCBI Taxonomy" id="1778678"/>
    <lineage>
        <taxon>Bacteria</taxon>
        <taxon>Bacillati</taxon>
        <taxon>Bacillota</taxon>
        <taxon>Bacilli</taxon>
        <taxon>Bacillales</taxon>
        <taxon>Paenibacillaceae</taxon>
        <taxon>Paenibacillus</taxon>
    </lineage>
</organism>
<evidence type="ECO:0000313" key="4">
    <source>
        <dbReference type="Proteomes" id="UP000426246"/>
    </source>
</evidence>
<feature type="transmembrane region" description="Helical" evidence="1">
    <location>
        <begin position="6"/>
        <end position="26"/>
    </location>
</feature>
<keyword evidence="1" id="KW-0812">Transmembrane</keyword>
<evidence type="ECO:0000313" key="3">
    <source>
        <dbReference type="EMBL" id="QGQ95420.1"/>
    </source>
</evidence>
<sequence length="282" mass="32309">MFIIHSMTDVTIGITLIVFFTIWIATRKLPFYAAGSFVQEVFTSRKFAFHFIGLVAILFINKLEQKVAGTMHFKNDFTPSIYSLEGDFVAGFQHLFMNNALSTITIFIYVMIFPSLMIASVFIYSYQKNYKMFYAVCYAIMFNYLIAIPFYLFFSVSEVWSFRPDVQALMLHAFPTFETAYRPTSGLTNCFPSLHTSISVSMAFLAMKSKNKFWGRFTLISCVCIIFSIFYLGIHWLTDMSAGLVLGIVAARLGIRISEGRAWISSVFNLNKNRDFSKQTLD</sequence>
<reference evidence="4" key="1">
    <citation type="submission" date="2018-11" db="EMBL/GenBank/DDBJ databases">
        <title>Complete genome sequence of Paenibacillus sp. ML311-T8.</title>
        <authorList>
            <person name="Nam Y.-D."/>
            <person name="Kang J."/>
            <person name="Chung W.-H."/>
            <person name="Park Y.S."/>
        </authorList>
    </citation>
    <scope>NUCLEOTIDE SEQUENCE [LARGE SCALE GENOMIC DNA]</scope>
    <source>
        <strain evidence="4">ML311-T8</strain>
    </source>
</reference>
<dbReference type="SUPFAM" id="SSF48317">
    <property type="entry name" value="Acid phosphatase/Vanadium-dependent haloperoxidase"/>
    <property type="match status" value="1"/>
</dbReference>
<feature type="transmembrane region" description="Helical" evidence="1">
    <location>
        <begin position="186"/>
        <end position="206"/>
    </location>
</feature>
<feature type="transmembrane region" description="Helical" evidence="1">
    <location>
        <begin position="213"/>
        <end position="234"/>
    </location>
</feature>
<protein>
    <submittedName>
        <fullName evidence="3">Inositol phosphorylceramide synthase</fullName>
    </submittedName>
</protein>
<dbReference type="OrthoDB" id="9775789at2"/>
<gene>
    <name evidence="3" type="ORF">EHS13_11260</name>
</gene>
<dbReference type="InterPro" id="IPR036938">
    <property type="entry name" value="PAP2/HPO_sf"/>
</dbReference>
<keyword evidence="4" id="KW-1185">Reference proteome</keyword>
<dbReference type="Pfam" id="PF01569">
    <property type="entry name" value="PAP2"/>
    <property type="match status" value="1"/>
</dbReference>
<dbReference type="AlphaFoldDB" id="A0A6B8RGW7"/>
<name>A0A6B8RGW7_9BACL</name>
<feature type="transmembrane region" description="Helical" evidence="1">
    <location>
        <begin position="47"/>
        <end position="63"/>
    </location>
</feature>
<evidence type="ECO:0000256" key="1">
    <source>
        <dbReference type="SAM" id="Phobius"/>
    </source>
</evidence>
<keyword evidence="1" id="KW-0472">Membrane</keyword>
<keyword evidence="1" id="KW-1133">Transmembrane helix</keyword>
<feature type="transmembrane region" description="Helical" evidence="1">
    <location>
        <begin position="133"/>
        <end position="154"/>
    </location>
</feature>